<evidence type="ECO:0008006" key="4">
    <source>
        <dbReference type="Google" id="ProtNLM"/>
    </source>
</evidence>
<dbReference type="Proteomes" id="UP000070513">
    <property type="component" value="Unassembled WGS sequence"/>
</dbReference>
<evidence type="ECO:0000313" key="2">
    <source>
        <dbReference type="EMBL" id="KXH83403.1"/>
    </source>
</evidence>
<reference evidence="2 3" key="2">
    <citation type="journal article" date="2016" name="Genome Announc.">
        <title>Draft Genome Sequence of a Biocontrol Rhizobacterium, Chryseobacterium kwangjuense Strain KJ1R5, Isolated from Pepper (Capsicum annuum).</title>
        <authorList>
            <person name="Jeong J.J."/>
            <person name="Park H."/>
            <person name="Park B.H."/>
            <person name="Mannaa M."/>
            <person name="Sang M.K."/>
            <person name="Choi I.G."/>
            <person name="Kim K.D."/>
        </authorList>
    </citation>
    <scope>NUCLEOTIDE SEQUENCE [LARGE SCALE GENOMIC DNA]</scope>
    <source>
        <strain evidence="2 3">KJ1R5</strain>
    </source>
</reference>
<dbReference type="Pfam" id="PF09697">
    <property type="entry name" value="Porph_ging"/>
    <property type="match status" value="1"/>
</dbReference>
<evidence type="ECO:0000256" key="1">
    <source>
        <dbReference type="SAM" id="SignalP"/>
    </source>
</evidence>
<comment type="caution">
    <text evidence="2">The sequence shown here is derived from an EMBL/GenBank/DDBJ whole genome shotgun (WGS) entry which is preliminary data.</text>
</comment>
<protein>
    <recommendedName>
        <fullName evidence="4">GLPGLI family protein</fullName>
    </recommendedName>
</protein>
<gene>
    <name evidence="2" type="ORF">AU378_13460</name>
</gene>
<name>A0A135WER6_9FLAO</name>
<dbReference type="NCBIfam" id="TIGR01200">
    <property type="entry name" value="GLPGLI"/>
    <property type="match status" value="1"/>
</dbReference>
<evidence type="ECO:0000313" key="3">
    <source>
        <dbReference type="Proteomes" id="UP000070513"/>
    </source>
</evidence>
<dbReference type="EMBL" id="LPUR01000011">
    <property type="protein sequence ID" value="KXH83403.1"/>
    <property type="molecule type" value="Genomic_DNA"/>
</dbReference>
<organism evidence="2 3">
    <name type="scientific">Chryseobacterium kwangjuense</name>
    <dbReference type="NCBI Taxonomy" id="267125"/>
    <lineage>
        <taxon>Bacteria</taxon>
        <taxon>Pseudomonadati</taxon>
        <taxon>Bacteroidota</taxon>
        <taxon>Flavobacteriia</taxon>
        <taxon>Flavobacteriales</taxon>
        <taxon>Weeksellaceae</taxon>
        <taxon>Chryseobacterium group</taxon>
        <taxon>Chryseobacterium</taxon>
    </lineage>
</organism>
<dbReference type="RefSeq" id="WP_062651861.1">
    <property type="nucleotide sequence ID" value="NZ_LPUR01000011.1"/>
</dbReference>
<keyword evidence="1" id="KW-0732">Signal</keyword>
<accession>A0A135WER6</accession>
<sequence>MKKLFSVFFIALFAFASAQDSKDSKETANRFFYELTFKPKKDSTKLDKVITILDITDKNRSVYQDYTVIAQDSIMKIEIEAMQKAGMMKDLSKTLKSPKISARIYKTYPGMKVQYVDKIANGFTPSNIGYSEDLKFNWNILNDKQKIGEYNTQKATTEFGGRKWTAWFSTDLPFQDGPYKFFGLPGLIVKIEDDQKNYSWVLQGNKKVKDYTEYSYIENLMQAKGGKVNELPREKFERTFNDFKKDPFASIRPMMTQEMLSKTVPGMDGTVGDMVKKQEKQYKDFYSANDNPIEISAESSQDKKKK</sequence>
<reference evidence="3" key="1">
    <citation type="submission" date="2015-12" db="EMBL/GenBank/DDBJ databases">
        <title>Genome sequence of a biocontrol rhizobacterium Chryseobacterium kwangjuense strain KJ1R5 isolated from pepper (Capsicum annuum L.).</title>
        <authorList>
            <person name="Jeong J.-J."/>
            <person name="Park H."/>
            <person name="Mannaa M."/>
            <person name="Sang M.K."/>
            <person name="Choi I.-G."/>
            <person name="Kim K.D."/>
        </authorList>
    </citation>
    <scope>NUCLEOTIDE SEQUENCE [LARGE SCALE GENOMIC DNA]</scope>
    <source>
        <strain evidence="3">KJ1R5</strain>
    </source>
</reference>
<dbReference type="InterPro" id="IPR005901">
    <property type="entry name" value="GLPGLI"/>
</dbReference>
<proteinExistence type="predicted"/>
<feature type="signal peptide" evidence="1">
    <location>
        <begin position="1"/>
        <end position="18"/>
    </location>
</feature>
<dbReference type="OrthoDB" id="1440774at2"/>
<feature type="chain" id="PRO_5007467907" description="GLPGLI family protein" evidence="1">
    <location>
        <begin position="19"/>
        <end position="306"/>
    </location>
</feature>
<dbReference type="AlphaFoldDB" id="A0A135WER6"/>